<organism evidence="2 3">
    <name type="scientific">Peltaster fructicola</name>
    <dbReference type="NCBI Taxonomy" id="286661"/>
    <lineage>
        <taxon>Eukaryota</taxon>
        <taxon>Fungi</taxon>
        <taxon>Dikarya</taxon>
        <taxon>Ascomycota</taxon>
        <taxon>Pezizomycotina</taxon>
        <taxon>Dothideomycetes</taxon>
        <taxon>Dothideomycetes incertae sedis</taxon>
        <taxon>Peltaster</taxon>
    </lineage>
</organism>
<accession>A0A6H0XLI4</accession>
<feature type="compositionally biased region" description="Polar residues" evidence="1">
    <location>
        <begin position="418"/>
        <end position="434"/>
    </location>
</feature>
<gene>
    <name evidence="2" type="ORF">AMS68_001129</name>
</gene>
<proteinExistence type="predicted"/>
<dbReference type="Proteomes" id="UP000503462">
    <property type="component" value="Chromosome 1"/>
</dbReference>
<dbReference type="EMBL" id="CP051139">
    <property type="protein sequence ID" value="QIW95611.1"/>
    <property type="molecule type" value="Genomic_DNA"/>
</dbReference>
<dbReference type="OrthoDB" id="5366531at2759"/>
<feature type="region of interest" description="Disordered" evidence="1">
    <location>
        <begin position="395"/>
        <end position="448"/>
    </location>
</feature>
<protein>
    <submittedName>
        <fullName evidence="2">Uncharacterized protein</fullName>
    </submittedName>
</protein>
<name>A0A6H0XLI4_9PEZI</name>
<sequence>MGGRFDKWLARPATLKLLRSIVHDEVPLRPIRKTRRCLYTSHRRCSVVTADLPHELELDEKPVVSHQTNELRDVKKAPTSASETAYYDYVPTGESKIRDLRYYTALTRSRSDESPIPARDQADTGSANVWRTPVSSRYTQPTNIEELACAIAPVDCENDLTNIKAILEDLIDRGISIPITGPSAEKVWDAFLRAATTHAVPFAARSDFQELLYRYAIRIKRVTGQQYSQLHTRIVGSYLRHPTTGSSLYCDNAPDWHKRFLDDGLARPEVVLSLIDDILQSRTPSIALETWKTLYLLNSRRSRRGWYSRCMLKLHPGTALHSEMKAFLAGAGAKPHSTKADYAIQAGPAALASAALSQSKDVWQHETRAEQASKDIKLSAPEVVPFSLESSKDLAGEAHSVEGVETSTTSSRPIEAVRSQSEQATTTEPHVQSKSARRNTDSLEAEQTAANMTPDSFFTRRNMSLSLGAVHGISEKHIGDHFCARIFATQLFPLSMSIASLRLLGVERIGTLSVREIALRSPYPDVFLNNVSQVRSQGIKLDDSVFLQLLQQVAAQNDLKGYQALLQSDQHPDNYQNVELQTQCSCEYEDTGQWLLLQISLQALALNGLNTQMQTWNALLRKKVTEDDMRAIRQCYRSMCISNIQITPHTLRRIRDLLPARAAGKGEAHIEAAGQRRDFVTSAHMRAAELGLCPDRGAWKELLKRYGMAGAIDKLVRCVLWLGELPCRPGRSRGLAQAQRGLHMVDSILDTAMQKAIVWWCWRASVQRCQSTVWQSDVTVWQSDATAASLEYQTRNVAIATPSEPWAKGIAVLRDLKNIGINVKPSTVREAIRQQLWTIFGPGHSARTSNDTIALRNNIQLADYIKHVNVVWPGVLPIDEELLTSKADTHAALLVAVFGSRRILSRQGRIQVDVESWASTQHPLAMTEGYRDALHERQRHRIESWINNKTRSARTSL</sequence>
<reference evidence="2 3" key="1">
    <citation type="journal article" date="2016" name="Sci. Rep.">
        <title>Peltaster fructicola genome reveals evolution from an invasive phytopathogen to an ectophytic parasite.</title>
        <authorList>
            <person name="Xu C."/>
            <person name="Chen H."/>
            <person name="Gleason M.L."/>
            <person name="Xu J.R."/>
            <person name="Liu H."/>
            <person name="Zhang R."/>
            <person name="Sun G."/>
        </authorList>
    </citation>
    <scope>NUCLEOTIDE SEQUENCE [LARGE SCALE GENOMIC DNA]</scope>
    <source>
        <strain evidence="2 3">LNHT1506</strain>
    </source>
</reference>
<evidence type="ECO:0000256" key="1">
    <source>
        <dbReference type="SAM" id="MobiDB-lite"/>
    </source>
</evidence>
<keyword evidence="3" id="KW-1185">Reference proteome</keyword>
<evidence type="ECO:0000313" key="3">
    <source>
        <dbReference type="Proteomes" id="UP000503462"/>
    </source>
</evidence>
<dbReference type="AlphaFoldDB" id="A0A6H0XLI4"/>
<evidence type="ECO:0000313" key="2">
    <source>
        <dbReference type="EMBL" id="QIW95611.1"/>
    </source>
</evidence>